<dbReference type="RefSeq" id="WP_331375250.1">
    <property type="nucleotide sequence ID" value="NZ_CP133150.1"/>
</dbReference>
<dbReference type="EMBL" id="CP133150">
    <property type="protein sequence ID" value="WVT06186.1"/>
    <property type="molecule type" value="Genomic_DNA"/>
</dbReference>
<dbReference type="PANTHER" id="PTHR46796:SF12">
    <property type="entry name" value="HTH-TYPE DNA-BINDING TRANSCRIPTIONAL ACTIVATOR EUTR"/>
    <property type="match status" value="1"/>
</dbReference>
<name>A0ABZ2BFV5_9HYPH</name>
<keyword evidence="1" id="KW-0805">Transcription regulation</keyword>
<keyword evidence="5" id="KW-0614">Plasmid</keyword>
<evidence type="ECO:0000256" key="2">
    <source>
        <dbReference type="ARBA" id="ARBA00023125"/>
    </source>
</evidence>
<keyword evidence="2" id="KW-0238">DNA-binding</keyword>
<protein>
    <submittedName>
        <fullName evidence="5">Helix-turn-helix transcriptional regulator</fullName>
    </submittedName>
</protein>
<proteinExistence type="predicted"/>
<dbReference type="PROSITE" id="PS00041">
    <property type="entry name" value="HTH_ARAC_FAMILY_1"/>
    <property type="match status" value="1"/>
</dbReference>
<evidence type="ECO:0000256" key="3">
    <source>
        <dbReference type="ARBA" id="ARBA00023163"/>
    </source>
</evidence>
<dbReference type="InterPro" id="IPR018062">
    <property type="entry name" value="HTH_AraC-typ_CS"/>
</dbReference>
<evidence type="ECO:0000256" key="1">
    <source>
        <dbReference type="ARBA" id="ARBA00023015"/>
    </source>
</evidence>
<organism evidence="5 6">
    <name type="scientific">Sinorhizobium chiapasense</name>
    <dbReference type="NCBI Taxonomy" id="501572"/>
    <lineage>
        <taxon>Bacteria</taxon>
        <taxon>Pseudomonadati</taxon>
        <taxon>Pseudomonadota</taxon>
        <taxon>Alphaproteobacteria</taxon>
        <taxon>Hyphomicrobiales</taxon>
        <taxon>Rhizobiaceae</taxon>
        <taxon>Sinorhizobium/Ensifer group</taxon>
        <taxon>Sinorhizobium</taxon>
    </lineage>
</organism>
<accession>A0ABZ2BFV5</accession>
<dbReference type="Pfam" id="PF12833">
    <property type="entry name" value="HTH_18"/>
    <property type="match status" value="1"/>
</dbReference>
<geneLocation type="plasmid" evidence="5 6">
    <name>pSchITTGS70b</name>
</geneLocation>
<keyword evidence="6" id="KW-1185">Reference proteome</keyword>
<evidence type="ECO:0000313" key="5">
    <source>
        <dbReference type="EMBL" id="WVT06186.1"/>
    </source>
</evidence>
<evidence type="ECO:0000313" key="6">
    <source>
        <dbReference type="Proteomes" id="UP001432360"/>
    </source>
</evidence>
<dbReference type="SMART" id="SM00342">
    <property type="entry name" value="HTH_ARAC"/>
    <property type="match status" value="1"/>
</dbReference>
<reference evidence="5" key="1">
    <citation type="submission" date="2023-08" db="EMBL/GenBank/DDBJ databases">
        <title>Complete genome sequence of Sinorhizobium chiapanecum ITTG S70 isolated from Acaciella angustissima nodules in Chiapas-Mexico.</title>
        <authorList>
            <person name="Rincon-Rosales R."/>
            <person name="Rogel M.A."/>
            <person name="Rincon-Medina C.I."/>
            <person name="Guerrero G."/>
            <person name="Manzano-Gomez L.A."/>
            <person name="Lopez-Lopez A."/>
            <person name="Rincon Molina F.A."/>
            <person name="Martinez-Romero E."/>
        </authorList>
    </citation>
    <scope>NUCLEOTIDE SEQUENCE</scope>
    <source>
        <strain evidence="5">ITTG S70</strain>
        <plasmid evidence="5">pSchITTGS70b</plasmid>
    </source>
</reference>
<dbReference type="InterPro" id="IPR018060">
    <property type="entry name" value="HTH_AraC"/>
</dbReference>
<gene>
    <name evidence="5" type="ORF">RB548_22385</name>
</gene>
<dbReference type="PROSITE" id="PS01124">
    <property type="entry name" value="HTH_ARAC_FAMILY_2"/>
    <property type="match status" value="1"/>
</dbReference>
<dbReference type="SUPFAM" id="SSF46689">
    <property type="entry name" value="Homeodomain-like"/>
    <property type="match status" value="2"/>
</dbReference>
<dbReference type="InterPro" id="IPR009057">
    <property type="entry name" value="Homeodomain-like_sf"/>
</dbReference>
<dbReference type="Proteomes" id="UP001432360">
    <property type="component" value="Plasmid pSchITTGS70b"/>
</dbReference>
<dbReference type="InterPro" id="IPR050204">
    <property type="entry name" value="AraC_XylS_family_regulators"/>
</dbReference>
<keyword evidence="3" id="KW-0804">Transcription</keyword>
<dbReference type="PANTHER" id="PTHR46796">
    <property type="entry name" value="HTH-TYPE TRANSCRIPTIONAL ACTIVATOR RHAS-RELATED"/>
    <property type="match status" value="1"/>
</dbReference>
<sequence length="347" mass="38296">MMENSAGDAVFRYRGSTFDSMIESLGGVFGTFDAELVGRAQDFHWGIDLSASENAVLITGYHQTGFQFRAQWCSDATEHLSIVVPRRGGMGVGYGSRMAEAEPGKLLLYRNFEPDSISMHGQSNLIDELVLNWSLIQRTIGETFDVPFNGSLDLLPEVDLSMPVGRTIGNVTEAIIEGIRDNGPLLQSPVAMAHITQALADVVIRMVPHRLSHLLNKKPCMIAPGHVRRGIEFMCANISRPITMPMVADAAGVSTRALEAGFRAFKDTTPAAYLQMLRLRAAREDLLDPENRMLLKEICLKWGFFQFGRFSAVYKAHYGENPSETRRRVCGSLSRSSSGQVTKAHGK</sequence>
<feature type="domain" description="HTH araC/xylS-type" evidence="4">
    <location>
        <begin position="228"/>
        <end position="328"/>
    </location>
</feature>
<dbReference type="Gene3D" id="1.10.10.60">
    <property type="entry name" value="Homeodomain-like"/>
    <property type="match status" value="1"/>
</dbReference>
<evidence type="ECO:0000259" key="4">
    <source>
        <dbReference type="PROSITE" id="PS01124"/>
    </source>
</evidence>